<evidence type="ECO:0000256" key="7">
    <source>
        <dbReference type="ARBA" id="ARBA00022840"/>
    </source>
</evidence>
<dbReference type="InterPro" id="IPR009000">
    <property type="entry name" value="Transl_B-barrel_sf"/>
</dbReference>
<name>A0A510JCA9_9FUSO</name>
<dbReference type="PRINTS" id="PR00980">
    <property type="entry name" value="TRNASYNTHALA"/>
</dbReference>
<dbReference type="Gene3D" id="3.30.930.10">
    <property type="entry name" value="Bira Bifunctional Protein, Domain 2"/>
    <property type="match status" value="1"/>
</dbReference>
<keyword evidence="5 11" id="KW-0547">Nucleotide-binding</keyword>
<reference evidence="14 15" key="1">
    <citation type="submission" date="2019-07" db="EMBL/GenBank/DDBJ databases">
        <title>Complete Genome Sequence of Leptotrichia goodfellowii Strain JCM 16774.</title>
        <authorList>
            <person name="Watanabe S."/>
            <person name="Cui L."/>
        </authorList>
    </citation>
    <scope>NUCLEOTIDE SEQUENCE [LARGE SCALE GENOMIC DNA]</scope>
    <source>
        <strain evidence="14 15">JCM16774</strain>
    </source>
</reference>
<keyword evidence="10 11" id="KW-0030">Aminoacyl-tRNA synthetase</keyword>
<keyword evidence="6 11" id="KW-0862">Zinc</keyword>
<dbReference type="FunFam" id="3.30.930.10:FF:000004">
    <property type="entry name" value="Alanine--tRNA ligase"/>
    <property type="match status" value="1"/>
</dbReference>
<dbReference type="Gene3D" id="3.30.54.20">
    <property type="match status" value="1"/>
</dbReference>
<keyword evidence="9 11" id="KW-0648">Protein biosynthesis</keyword>
<dbReference type="Pfam" id="PF07973">
    <property type="entry name" value="tRNA_SAD"/>
    <property type="match status" value="1"/>
</dbReference>
<dbReference type="GO" id="GO:0006419">
    <property type="term" value="P:alanyl-tRNA aminoacylation"/>
    <property type="evidence" value="ECO:0007669"/>
    <property type="project" value="UniProtKB-UniRule"/>
</dbReference>
<evidence type="ECO:0000259" key="13">
    <source>
        <dbReference type="PROSITE" id="PS50860"/>
    </source>
</evidence>
<keyword evidence="11" id="KW-0963">Cytoplasm</keyword>
<evidence type="ECO:0000256" key="3">
    <source>
        <dbReference type="ARBA" id="ARBA00022598"/>
    </source>
</evidence>
<dbReference type="SUPFAM" id="SSF55681">
    <property type="entry name" value="Class II aaRS and biotin synthetases"/>
    <property type="match status" value="1"/>
</dbReference>
<dbReference type="EC" id="6.1.1.7" evidence="11"/>
<dbReference type="GO" id="GO:0002161">
    <property type="term" value="F:aminoacyl-tRNA deacylase activity"/>
    <property type="evidence" value="ECO:0007669"/>
    <property type="project" value="TreeGrafter"/>
</dbReference>
<dbReference type="STRING" id="714315.GCA_000516535_00759"/>
<keyword evidence="8 11" id="KW-0694">RNA-binding</keyword>
<comment type="cofactor">
    <cofactor evidence="11">
        <name>Zn(2+)</name>
        <dbReference type="ChEBI" id="CHEBI:29105"/>
    </cofactor>
    <text evidence="11">Binds 1 zinc ion per subunit.</text>
</comment>
<gene>
    <name evidence="11 14" type="primary">alaS</name>
    <name evidence="14" type="ORF">JCM16774_0765</name>
</gene>
<comment type="domain">
    <text evidence="11">Consists of three domains; the N-terminal catalytic domain, the editing domain and the C-terminal C-Ala domain. The editing domain removes incorrectly charged amino acids, while the C-Ala domain, along with tRNA(Ala), serves as a bridge to cooperatively bring together the editing and aminoacylation centers thus stimulating deacylation of misacylated tRNAs.</text>
</comment>
<dbReference type="GO" id="GO:0008270">
    <property type="term" value="F:zinc ion binding"/>
    <property type="evidence" value="ECO:0007669"/>
    <property type="project" value="UniProtKB-UniRule"/>
</dbReference>
<dbReference type="Gene3D" id="3.30.980.10">
    <property type="entry name" value="Threonyl-trna Synthetase, Chain A, domain 2"/>
    <property type="match status" value="1"/>
</dbReference>
<evidence type="ECO:0000256" key="11">
    <source>
        <dbReference type="HAMAP-Rule" id="MF_00036"/>
    </source>
</evidence>
<feature type="binding site" evidence="11">
    <location>
        <position position="665"/>
    </location>
    <ligand>
        <name>Zn(2+)</name>
        <dbReference type="ChEBI" id="CHEBI:29105"/>
    </ligand>
</feature>
<dbReference type="Pfam" id="PF01411">
    <property type="entry name" value="tRNA-synt_2c"/>
    <property type="match status" value="1"/>
</dbReference>
<comment type="function">
    <text evidence="11">Catalyzes the attachment of alanine to tRNA(Ala) in a two-step reaction: alanine is first activated by ATP to form Ala-AMP and then transferred to the acceptor end of tRNA(Ala). Also edits incorrectly charged Ser-tRNA(Ala) and Gly-tRNA(Ala) via its editing domain.</text>
</comment>
<accession>A0A510JCA9</accession>
<feature type="binding site" evidence="11">
    <location>
        <position position="559"/>
    </location>
    <ligand>
        <name>Zn(2+)</name>
        <dbReference type="ChEBI" id="CHEBI:29105"/>
    </ligand>
</feature>
<feature type="binding site" evidence="11">
    <location>
        <position position="563"/>
    </location>
    <ligand>
        <name>Zn(2+)</name>
        <dbReference type="ChEBI" id="CHEBI:29105"/>
    </ligand>
</feature>
<proteinExistence type="inferred from homology"/>
<keyword evidence="7 11" id="KW-0067">ATP-binding</keyword>
<evidence type="ECO:0000256" key="5">
    <source>
        <dbReference type="ARBA" id="ARBA00022741"/>
    </source>
</evidence>
<dbReference type="GO" id="GO:0005829">
    <property type="term" value="C:cytosol"/>
    <property type="evidence" value="ECO:0007669"/>
    <property type="project" value="TreeGrafter"/>
</dbReference>
<dbReference type="NCBIfam" id="TIGR00344">
    <property type="entry name" value="alaS"/>
    <property type="match status" value="1"/>
</dbReference>
<dbReference type="InterPro" id="IPR045864">
    <property type="entry name" value="aa-tRNA-synth_II/BPL/LPL"/>
</dbReference>
<dbReference type="InterPro" id="IPR018163">
    <property type="entry name" value="Thr/Ala-tRNA-synth_IIc_edit"/>
</dbReference>
<evidence type="ECO:0000256" key="9">
    <source>
        <dbReference type="ARBA" id="ARBA00022917"/>
    </source>
</evidence>
<evidence type="ECO:0000256" key="8">
    <source>
        <dbReference type="ARBA" id="ARBA00022884"/>
    </source>
</evidence>
<feature type="domain" description="Alanyl-transfer RNA synthetases family profile" evidence="13">
    <location>
        <begin position="1"/>
        <end position="704"/>
    </location>
</feature>
<dbReference type="CDD" id="cd00673">
    <property type="entry name" value="AlaRS_core"/>
    <property type="match status" value="1"/>
</dbReference>
<dbReference type="FunFam" id="3.30.54.20:FF:000001">
    <property type="entry name" value="Alanine--tRNA ligase"/>
    <property type="match status" value="1"/>
</dbReference>
<evidence type="ECO:0000256" key="2">
    <source>
        <dbReference type="ARBA" id="ARBA00022555"/>
    </source>
</evidence>
<dbReference type="Pfam" id="PF02272">
    <property type="entry name" value="DHHA1"/>
    <property type="match status" value="1"/>
</dbReference>
<dbReference type="Gene3D" id="3.10.310.40">
    <property type="match status" value="1"/>
</dbReference>
<keyword evidence="4 11" id="KW-0479">Metal-binding</keyword>
<dbReference type="InterPro" id="IPR018162">
    <property type="entry name" value="Ala-tRNA-ligase_IIc_anticod-bd"/>
</dbReference>
<evidence type="ECO:0000313" key="15">
    <source>
        <dbReference type="Proteomes" id="UP000321606"/>
    </source>
</evidence>
<comment type="similarity">
    <text evidence="1 11">Belongs to the class-II aminoacyl-tRNA synthetase family.</text>
</comment>
<dbReference type="Proteomes" id="UP000321606">
    <property type="component" value="Chromosome"/>
</dbReference>
<dbReference type="EMBL" id="AP019822">
    <property type="protein sequence ID" value="BBM35835.1"/>
    <property type="molecule type" value="Genomic_DNA"/>
</dbReference>
<dbReference type="GO" id="GO:0005524">
    <property type="term" value="F:ATP binding"/>
    <property type="evidence" value="ECO:0007669"/>
    <property type="project" value="UniProtKB-UniRule"/>
</dbReference>
<comment type="catalytic activity">
    <reaction evidence="11">
        <text>tRNA(Ala) + L-alanine + ATP = L-alanyl-tRNA(Ala) + AMP + diphosphate</text>
        <dbReference type="Rhea" id="RHEA:12540"/>
        <dbReference type="Rhea" id="RHEA-COMP:9657"/>
        <dbReference type="Rhea" id="RHEA-COMP:9923"/>
        <dbReference type="ChEBI" id="CHEBI:30616"/>
        <dbReference type="ChEBI" id="CHEBI:33019"/>
        <dbReference type="ChEBI" id="CHEBI:57972"/>
        <dbReference type="ChEBI" id="CHEBI:78442"/>
        <dbReference type="ChEBI" id="CHEBI:78497"/>
        <dbReference type="ChEBI" id="CHEBI:456215"/>
        <dbReference type="EC" id="6.1.1.7"/>
    </reaction>
</comment>
<dbReference type="SMART" id="SM00863">
    <property type="entry name" value="tRNA_SAD"/>
    <property type="match status" value="1"/>
</dbReference>
<evidence type="ECO:0000256" key="1">
    <source>
        <dbReference type="ARBA" id="ARBA00008226"/>
    </source>
</evidence>
<evidence type="ECO:0000256" key="12">
    <source>
        <dbReference type="SAM" id="Coils"/>
    </source>
</evidence>
<protein>
    <recommendedName>
        <fullName evidence="11">Alanine--tRNA ligase</fullName>
        <ecNumber evidence="11">6.1.1.7</ecNumber>
    </recommendedName>
    <alternativeName>
        <fullName evidence="11">Alanyl-tRNA synthetase</fullName>
        <shortName evidence="11">AlaRS</shortName>
    </alternativeName>
</protein>
<dbReference type="RefSeq" id="WP_026737304.1">
    <property type="nucleotide sequence ID" value="NZ_AP019822.1"/>
</dbReference>
<feature type="coiled-coil region" evidence="12">
    <location>
        <begin position="702"/>
        <end position="754"/>
    </location>
</feature>
<dbReference type="SUPFAM" id="SSF50447">
    <property type="entry name" value="Translation proteins"/>
    <property type="match status" value="1"/>
</dbReference>
<dbReference type="FunFam" id="3.30.980.10:FF:000004">
    <property type="entry name" value="Alanine--tRNA ligase, cytoplasmic"/>
    <property type="match status" value="1"/>
</dbReference>
<dbReference type="GO" id="GO:0004813">
    <property type="term" value="F:alanine-tRNA ligase activity"/>
    <property type="evidence" value="ECO:0007669"/>
    <property type="project" value="UniProtKB-UniRule"/>
</dbReference>
<evidence type="ECO:0000313" key="14">
    <source>
        <dbReference type="EMBL" id="BBM35835.1"/>
    </source>
</evidence>
<dbReference type="PANTHER" id="PTHR11777:SF9">
    <property type="entry name" value="ALANINE--TRNA LIGASE, CYTOPLASMIC"/>
    <property type="match status" value="1"/>
</dbReference>
<evidence type="ECO:0000256" key="4">
    <source>
        <dbReference type="ARBA" id="ARBA00022723"/>
    </source>
</evidence>
<evidence type="ECO:0000256" key="6">
    <source>
        <dbReference type="ARBA" id="ARBA00022833"/>
    </source>
</evidence>
<keyword evidence="2 11" id="KW-0820">tRNA-binding</keyword>
<feature type="binding site" evidence="11">
    <location>
        <position position="661"/>
    </location>
    <ligand>
        <name>Zn(2+)</name>
        <dbReference type="ChEBI" id="CHEBI:29105"/>
    </ligand>
</feature>
<dbReference type="InterPro" id="IPR023033">
    <property type="entry name" value="Ala_tRNA_ligase_euk/bac"/>
</dbReference>
<dbReference type="KEGG" id="lgo:JCM16774_0765"/>
<keyword evidence="3 11" id="KW-0436">Ligase</keyword>
<evidence type="ECO:0000256" key="10">
    <source>
        <dbReference type="ARBA" id="ARBA00023146"/>
    </source>
</evidence>
<dbReference type="FunFam" id="3.10.310.40:FF:000001">
    <property type="entry name" value="Alanine--tRNA ligase"/>
    <property type="match status" value="1"/>
</dbReference>
<comment type="subcellular location">
    <subcellularLocation>
        <location evidence="11">Cytoplasm</location>
    </subcellularLocation>
</comment>
<dbReference type="PANTHER" id="PTHR11777">
    <property type="entry name" value="ALANYL-TRNA SYNTHETASE"/>
    <property type="match status" value="1"/>
</dbReference>
<organism evidence="14 15">
    <name type="scientific">Pseudoleptotrichia goodfellowii</name>
    <dbReference type="NCBI Taxonomy" id="157692"/>
    <lineage>
        <taxon>Bacteria</taxon>
        <taxon>Fusobacteriati</taxon>
        <taxon>Fusobacteriota</taxon>
        <taxon>Fusobacteriia</taxon>
        <taxon>Fusobacteriales</taxon>
        <taxon>Leptotrichiaceae</taxon>
        <taxon>Pseudoleptotrichia</taxon>
    </lineage>
</organism>
<dbReference type="InterPro" id="IPR018165">
    <property type="entry name" value="Ala-tRNA-synth_IIc_core"/>
</dbReference>
<dbReference type="InterPro" id="IPR012947">
    <property type="entry name" value="tRNA_SAD"/>
</dbReference>
<keyword evidence="12" id="KW-0175">Coiled coil</keyword>
<dbReference type="InterPro" id="IPR018164">
    <property type="entry name" value="Ala-tRNA-synth_IIc_N"/>
</dbReference>
<dbReference type="OrthoDB" id="9803884at2"/>
<dbReference type="InterPro" id="IPR050058">
    <property type="entry name" value="Ala-tRNA_ligase"/>
</dbReference>
<dbReference type="GO" id="GO:0000049">
    <property type="term" value="F:tRNA binding"/>
    <property type="evidence" value="ECO:0007669"/>
    <property type="project" value="UniProtKB-KW"/>
</dbReference>
<dbReference type="InterPro" id="IPR002318">
    <property type="entry name" value="Ala-tRNA-lgiase_IIc"/>
</dbReference>
<dbReference type="InterPro" id="IPR003156">
    <property type="entry name" value="DHHA1_dom"/>
</dbReference>
<dbReference type="PROSITE" id="PS50860">
    <property type="entry name" value="AA_TRNA_LIGASE_II_ALA"/>
    <property type="match status" value="1"/>
</dbReference>
<dbReference type="HAMAP" id="MF_00036_B">
    <property type="entry name" value="Ala_tRNA_synth_B"/>
    <property type="match status" value="1"/>
</dbReference>
<sequence>MTGNELRKSFVDFFKSKEHKHFESASLIPDDKSLLLTVAGMVPFKPFFLGEKEAPFKRITTYQKCIRTNDLENVGKTPRHHTFFEMLGNFSFGDYFKKEAIEWSWEYITKVLKLDKERLWVSVFETDDEAYKIWNEEIGVPAERMVRLGEDDNWWAAGPVGSCGPCSEIYYDTQNMGKNNEEINCKPGDEGDRFLEIWNLVFTEWNRLKDGTLVPLPEKNIDTGAGIERIASVIQNKKSNFETDLFMPIIKGIEKVLDIKKEEHDEAVKIIADHIRASVFLIGDGVLPSNEGRGYILRKIIRRAFGVGSVAKEKVFEKEDIFLHKLVSYVVETMKDGYPDLVEKSEYIEKVIKIEEERFSTTLKNGTEMLSEEIAKLKKQNKKKLSSEISFKLYDTFGFPFELTRLILNNEGIEVSEEDFEKRLEEQITRSQRSRVTISDMIKDDFIDEFFEKHGKTEFTGYENFADKGKILYAAKSEGMSGYEMIFDKTPFYAESGGQVSDTGKITAGEFEGRVVDVVKKRDVFIHQVEVIKGIIPAENTTVELEIDVERRKDIQRNHTATHILHKVLREKLGTHVEQSGSLVESDRLRFDFSHYEPISKEMIEEIEYEVNNVILSNIKTKIDYENIQEAKNRGAMALFSDKYGDIVRVVEIPGFSIELCGGAHVKSTGEIGFFNIESETGISSGVRRIIATTGHKSLEYVNGIEEKLAEISATMKSDENNIVEVLKKYKNEFKDLEKAYMQLQSRLLKYEINEIFEGVEEISGVKVLAKTFENKNIDELKEIVDRGKEKLQSGIIILGSNNEKAIFVAGVTKDLISKIKAGDIVKVAAQTADGNGGGRPDFAQAGGKNGSAVKEAMEKSKEYIVSQLS</sequence>
<dbReference type="AlphaFoldDB" id="A0A510JCA9"/>
<dbReference type="Gene3D" id="2.40.30.130">
    <property type="match status" value="1"/>
</dbReference>
<dbReference type="SUPFAM" id="SSF55186">
    <property type="entry name" value="ThrRS/AlaRS common domain"/>
    <property type="match status" value="1"/>
</dbReference>
<dbReference type="SUPFAM" id="SSF101353">
    <property type="entry name" value="Putative anticodon-binding domain of alanyl-tRNA synthetase (AlaRS)"/>
    <property type="match status" value="1"/>
</dbReference>